<reference evidence="2 3" key="1">
    <citation type="submission" date="2017-03" db="EMBL/GenBank/DDBJ databases">
        <authorList>
            <person name="Afonso C.L."/>
            <person name="Miller P.J."/>
            <person name="Scott M.A."/>
            <person name="Spackman E."/>
            <person name="Goraichik I."/>
            <person name="Dimitrov K.M."/>
            <person name="Suarez D.L."/>
            <person name="Swayne D.E."/>
        </authorList>
    </citation>
    <scope>NUCLEOTIDE SEQUENCE [LARGE SCALE GENOMIC DNA]</scope>
    <source>
        <strain evidence="2 3">CECT 7691</strain>
    </source>
</reference>
<feature type="transmembrane region" description="Helical" evidence="1">
    <location>
        <begin position="55"/>
        <end position="79"/>
    </location>
</feature>
<evidence type="ECO:0000256" key="1">
    <source>
        <dbReference type="SAM" id="Phobius"/>
    </source>
</evidence>
<sequence>MPKNLPGLILKLLIASLIVGLAMSWFDVTPQAVFQDLGGAISRLFNAAVNGVRWAVPYILIGAVVVLPIWGGAYLLSWFRRRG</sequence>
<keyword evidence="3" id="KW-1185">Reference proteome</keyword>
<organism evidence="2 3">
    <name type="scientific">Oceanibacterium hippocampi</name>
    <dbReference type="NCBI Taxonomy" id="745714"/>
    <lineage>
        <taxon>Bacteria</taxon>
        <taxon>Pseudomonadati</taxon>
        <taxon>Pseudomonadota</taxon>
        <taxon>Alphaproteobacteria</taxon>
        <taxon>Sneathiellales</taxon>
        <taxon>Sneathiellaceae</taxon>
        <taxon>Oceanibacterium</taxon>
    </lineage>
</organism>
<dbReference type="OrthoDB" id="7679021at2"/>
<gene>
    <name evidence="2" type="ORF">OCH7691_02414</name>
</gene>
<name>A0A1Y5T888_9PROT</name>
<proteinExistence type="predicted"/>
<protein>
    <recommendedName>
        <fullName evidence="4">Integrase</fullName>
    </recommendedName>
</protein>
<evidence type="ECO:0000313" key="2">
    <source>
        <dbReference type="EMBL" id="SLN55999.1"/>
    </source>
</evidence>
<keyword evidence="1" id="KW-1133">Transmembrane helix</keyword>
<feature type="transmembrane region" description="Helical" evidence="1">
    <location>
        <begin position="7"/>
        <end position="26"/>
    </location>
</feature>
<accession>A0A1Y5T888</accession>
<dbReference type="AlphaFoldDB" id="A0A1Y5T888"/>
<dbReference type="RefSeq" id="WP_085883773.1">
    <property type="nucleotide sequence ID" value="NZ_FWFR01000002.1"/>
</dbReference>
<dbReference type="Proteomes" id="UP000193200">
    <property type="component" value="Unassembled WGS sequence"/>
</dbReference>
<evidence type="ECO:0000313" key="3">
    <source>
        <dbReference type="Proteomes" id="UP000193200"/>
    </source>
</evidence>
<keyword evidence="1" id="KW-0812">Transmembrane</keyword>
<dbReference type="InParanoid" id="A0A1Y5T888"/>
<evidence type="ECO:0008006" key="4">
    <source>
        <dbReference type="Google" id="ProtNLM"/>
    </source>
</evidence>
<keyword evidence="1" id="KW-0472">Membrane</keyword>
<dbReference type="EMBL" id="FWFR01000002">
    <property type="protein sequence ID" value="SLN55999.1"/>
    <property type="molecule type" value="Genomic_DNA"/>
</dbReference>